<dbReference type="InterPro" id="IPR002890">
    <property type="entry name" value="MG2"/>
</dbReference>
<keyword evidence="5" id="KW-1185">Reference proteome</keyword>
<evidence type="ECO:0000313" key="5">
    <source>
        <dbReference type="Proteomes" id="UP001291309"/>
    </source>
</evidence>
<organism evidence="4 5">
    <name type="scientific">Hyalangium rubrum</name>
    <dbReference type="NCBI Taxonomy" id="3103134"/>
    <lineage>
        <taxon>Bacteria</taxon>
        <taxon>Pseudomonadati</taxon>
        <taxon>Myxococcota</taxon>
        <taxon>Myxococcia</taxon>
        <taxon>Myxococcales</taxon>
        <taxon>Cystobacterineae</taxon>
        <taxon>Archangiaceae</taxon>
        <taxon>Hyalangium</taxon>
    </lineage>
</organism>
<evidence type="ECO:0000313" key="4">
    <source>
        <dbReference type="EMBL" id="MDY7232229.1"/>
    </source>
</evidence>
<dbReference type="PANTHER" id="PTHR11412:SF136">
    <property type="entry name" value="CD109 ANTIGEN"/>
    <property type="match status" value="1"/>
</dbReference>
<reference evidence="4 5" key="1">
    <citation type="submission" date="2023-12" db="EMBL/GenBank/DDBJ databases">
        <title>the genome sequence of Hyalangium sp. s54d21.</title>
        <authorList>
            <person name="Zhang X."/>
        </authorList>
    </citation>
    <scope>NUCLEOTIDE SEQUENCE [LARGE SCALE GENOMIC DNA]</scope>
    <source>
        <strain evidence="5">s54d21</strain>
    </source>
</reference>
<feature type="domain" description="Macroglobulin" evidence="3">
    <location>
        <begin position="162"/>
        <end position="255"/>
    </location>
</feature>
<accession>A0ABU5HH75</accession>
<keyword evidence="2" id="KW-0882">Thioester bond</keyword>
<dbReference type="Gene3D" id="2.60.40.1930">
    <property type="match status" value="1"/>
</dbReference>
<evidence type="ECO:0000256" key="2">
    <source>
        <dbReference type="ARBA" id="ARBA00022966"/>
    </source>
</evidence>
<evidence type="ECO:0000259" key="3">
    <source>
        <dbReference type="Pfam" id="PF01835"/>
    </source>
</evidence>
<dbReference type="EMBL" id="JAXIVS010000018">
    <property type="protein sequence ID" value="MDY7232229.1"/>
    <property type="molecule type" value="Genomic_DNA"/>
</dbReference>
<dbReference type="Pfam" id="PF01835">
    <property type="entry name" value="MG2"/>
    <property type="match status" value="1"/>
</dbReference>
<sequence>MKVRTRRWLLAGGFAVVLGAVAIAASQLCLSAWLFHGVRVAHCPDGRFRQTVNLQVQELARERTGTVRVWALAHGVGELPGQELLARVVRRAEAQLTLLDAAGKETPLSPEKGWEREDDAALVGQVKLPVLPDGDYRLRARVTTPLGTDSVEATLPLYSPARIHVLTDRPLYEPGHRVQFRAVALRAKDLSPLDGRPGTWVVVDPNGDSVLEERAPAGPWGVVSGAIPLDRGAPTGTWRVLWMSGGTSAEASFQVEPFTLPRFRVEASSPQPFWRAGETPSVEGQVLYSSGAPVAGASVSFGWRPSGAWPLPLEWLGGALPTQAKTDGAGRFRVSLPRVPGDLRGQVTLSAQVTAVDPAGDSVVGGVSVLLSEDALAVSAVTELEGGLVQNYSNRVYLRVTSADGQVLPGAELTVKRAWDPRDTGVRAVADEDGVAALQFDPGVPVNVVIPPMPVRRAPPPPPVAFSDTMDLLGSGHEPSLEDQVALERWLPAFHPCARFVSADMGTGEAHLGVRVNAGGGVAEVVSGPGRLSACLAEVARGRTLSAGRERMLSLSFTVMDPRLPELEMEVNSVTAKPSHLEEALQEAALDARACLPAKLEEEAQAPVVLRWRVRADRPEVEVGWAPAPKEEGEEWLPASVLPCLQARFARVTLPMGQAREDGESPPDMMGVAYLSARPAYASEEEAQAQATTRLGYELMVSAQVEGKDAGSTKLFLAPTELPAQRLRATPVLARGGEEVRVELLRGPGFTGELPEKLWLEAGAERLESKVEKAARVASFRLPANFEGWAEVRWGEAIARVYAAPRAQLALEVAPEKPAYAPGEVARLLLRTRVEGKEGPAAVGLFGVDEGLAQLAPLPGPGALGEVRPVPAVASPAFGVLDGQALAMGRIRGANAAAAALVRVTGVPRPEESEPSLSMLAQSPFEPEVEVAEPFYRVLGELTAQVRTWEEKAPAGETLSPAGMAQLWEQALSACEKRGESVTDAYGRRLKLSRLPPDLLALTDPRVVVVGGTRLSEDVENWGAWVAREAP</sequence>
<dbReference type="InterPro" id="IPR050473">
    <property type="entry name" value="A2M/Complement_sys"/>
</dbReference>
<dbReference type="RefSeq" id="WP_321550942.1">
    <property type="nucleotide sequence ID" value="NZ_JAXIVS010000018.1"/>
</dbReference>
<comment type="caution">
    <text evidence="4">The sequence shown here is derived from an EMBL/GenBank/DDBJ whole genome shotgun (WGS) entry which is preliminary data.</text>
</comment>
<keyword evidence="1" id="KW-0732">Signal</keyword>
<dbReference type="Proteomes" id="UP001291309">
    <property type="component" value="Unassembled WGS sequence"/>
</dbReference>
<dbReference type="PANTHER" id="PTHR11412">
    <property type="entry name" value="MACROGLOBULIN / COMPLEMENT"/>
    <property type="match status" value="1"/>
</dbReference>
<protein>
    <submittedName>
        <fullName evidence="4">MG2 domain-containing protein</fullName>
    </submittedName>
</protein>
<evidence type="ECO:0000256" key="1">
    <source>
        <dbReference type="ARBA" id="ARBA00022729"/>
    </source>
</evidence>
<gene>
    <name evidence="4" type="ORF">SYV04_37920</name>
</gene>
<proteinExistence type="predicted"/>
<name>A0ABU5HH75_9BACT</name>